<feature type="compositionally biased region" description="Basic and acidic residues" evidence="1">
    <location>
        <begin position="49"/>
        <end position="64"/>
    </location>
</feature>
<accession>A0A1C5IMW9</accession>
<sequence length="115" mass="12397">MVKSPAPPAGCLNHRYDRVTSASLPDGTGKAHSVPQSGMRGKWVGMSHEQNDQARVESRAHLLPDEAAVGSDDPEAQADAILTESDIREDRNVAQDTTLEHRTSDQTVTPSEPPD</sequence>
<feature type="compositionally biased region" description="Polar residues" evidence="1">
    <location>
        <begin position="105"/>
        <end position="115"/>
    </location>
</feature>
<evidence type="ECO:0000256" key="1">
    <source>
        <dbReference type="SAM" id="MobiDB-lite"/>
    </source>
</evidence>
<name>A0A1C5IMW9_9ACTN</name>
<feature type="region of interest" description="Disordered" evidence="1">
    <location>
        <begin position="1"/>
        <end position="115"/>
    </location>
</feature>
<dbReference type="AlphaFoldDB" id="A0A1C5IMW9"/>
<feature type="compositionally biased region" description="Basic and acidic residues" evidence="1">
    <location>
        <begin position="85"/>
        <end position="104"/>
    </location>
</feature>
<evidence type="ECO:0000313" key="3">
    <source>
        <dbReference type="Proteomes" id="UP000198221"/>
    </source>
</evidence>
<organism evidence="2 3">
    <name type="scientific">Micromonospora inositola</name>
    <dbReference type="NCBI Taxonomy" id="47865"/>
    <lineage>
        <taxon>Bacteria</taxon>
        <taxon>Bacillati</taxon>
        <taxon>Actinomycetota</taxon>
        <taxon>Actinomycetes</taxon>
        <taxon>Micromonosporales</taxon>
        <taxon>Micromonosporaceae</taxon>
        <taxon>Micromonospora</taxon>
    </lineage>
</organism>
<evidence type="ECO:0000313" key="2">
    <source>
        <dbReference type="EMBL" id="SCG59166.1"/>
    </source>
</evidence>
<gene>
    <name evidence="2" type="ORF">GA0070613_3059</name>
</gene>
<dbReference type="EMBL" id="LT607754">
    <property type="protein sequence ID" value="SCG59166.1"/>
    <property type="molecule type" value="Genomic_DNA"/>
</dbReference>
<keyword evidence="3" id="KW-1185">Reference proteome</keyword>
<proteinExistence type="predicted"/>
<dbReference type="Proteomes" id="UP000198221">
    <property type="component" value="Chromosome I"/>
</dbReference>
<reference evidence="3" key="1">
    <citation type="submission" date="2016-06" db="EMBL/GenBank/DDBJ databases">
        <authorList>
            <person name="Varghese N."/>
            <person name="Submissions Spin"/>
        </authorList>
    </citation>
    <scope>NUCLEOTIDE SEQUENCE [LARGE SCALE GENOMIC DNA]</scope>
    <source>
        <strain evidence="3">DSM 43819</strain>
    </source>
</reference>
<protein>
    <submittedName>
        <fullName evidence="2">Uncharacterized protein</fullName>
    </submittedName>
</protein>